<dbReference type="EMBL" id="JBBNAF010000010">
    <property type="protein sequence ID" value="KAK9107966.1"/>
    <property type="molecule type" value="Genomic_DNA"/>
</dbReference>
<sequence>MEIGADNNAGLAADPKPDLMKVRVSFGRMEMLLLYRYLLALERLLKIADVKISFLFSLAGDGKEEPVKMEMAK</sequence>
<reference evidence="1 2" key="1">
    <citation type="submission" date="2024-01" db="EMBL/GenBank/DDBJ databases">
        <title>Genome assemblies of Stephania.</title>
        <authorList>
            <person name="Yang L."/>
        </authorList>
    </citation>
    <scope>NUCLEOTIDE SEQUENCE [LARGE SCALE GENOMIC DNA]</scope>
    <source>
        <strain evidence="1">YNDBR</strain>
        <tissue evidence="1">Leaf</tissue>
    </source>
</reference>
<organism evidence="1 2">
    <name type="scientific">Stephania yunnanensis</name>
    <dbReference type="NCBI Taxonomy" id="152371"/>
    <lineage>
        <taxon>Eukaryota</taxon>
        <taxon>Viridiplantae</taxon>
        <taxon>Streptophyta</taxon>
        <taxon>Embryophyta</taxon>
        <taxon>Tracheophyta</taxon>
        <taxon>Spermatophyta</taxon>
        <taxon>Magnoliopsida</taxon>
        <taxon>Ranunculales</taxon>
        <taxon>Menispermaceae</taxon>
        <taxon>Menispermoideae</taxon>
        <taxon>Cissampelideae</taxon>
        <taxon>Stephania</taxon>
    </lineage>
</organism>
<gene>
    <name evidence="1" type="ORF">Syun_023977</name>
</gene>
<dbReference type="AlphaFoldDB" id="A0AAP0FAT7"/>
<keyword evidence="2" id="KW-1185">Reference proteome</keyword>
<dbReference type="Proteomes" id="UP001420932">
    <property type="component" value="Unassembled WGS sequence"/>
</dbReference>
<proteinExistence type="predicted"/>
<evidence type="ECO:0000313" key="2">
    <source>
        <dbReference type="Proteomes" id="UP001420932"/>
    </source>
</evidence>
<protein>
    <submittedName>
        <fullName evidence="1">Uncharacterized protein</fullName>
    </submittedName>
</protein>
<accession>A0AAP0FAT7</accession>
<evidence type="ECO:0000313" key="1">
    <source>
        <dbReference type="EMBL" id="KAK9107966.1"/>
    </source>
</evidence>
<comment type="caution">
    <text evidence="1">The sequence shown here is derived from an EMBL/GenBank/DDBJ whole genome shotgun (WGS) entry which is preliminary data.</text>
</comment>
<name>A0AAP0FAT7_9MAGN</name>